<keyword evidence="1" id="KW-0547">Nucleotide-binding</keyword>
<dbReference type="GO" id="GO:0046872">
    <property type="term" value="F:metal ion binding"/>
    <property type="evidence" value="ECO:0007669"/>
    <property type="project" value="InterPro"/>
</dbReference>
<dbReference type="InterPro" id="IPR011761">
    <property type="entry name" value="ATP-grasp"/>
</dbReference>
<evidence type="ECO:0000313" key="4">
    <source>
        <dbReference type="Proteomes" id="UP000295830"/>
    </source>
</evidence>
<dbReference type="GO" id="GO:0005524">
    <property type="term" value="F:ATP binding"/>
    <property type="evidence" value="ECO:0007669"/>
    <property type="project" value="UniProtKB-UniRule"/>
</dbReference>
<dbReference type="Gene3D" id="3.30.1490.20">
    <property type="entry name" value="ATP-grasp fold, A domain"/>
    <property type="match status" value="1"/>
</dbReference>
<organism evidence="3 4">
    <name type="scientific">Halospina denitrificans</name>
    <dbReference type="NCBI Taxonomy" id="332522"/>
    <lineage>
        <taxon>Bacteria</taxon>
        <taxon>Pseudomonadati</taxon>
        <taxon>Pseudomonadota</taxon>
        <taxon>Gammaproteobacteria</taxon>
        <taxon>Halospina</taxon>
    </lineage>
</organism>
<accession>A0A4R7JZR2</accession>
<dbReference type="Pfam" id="PF21360">
    <property type="entry name" value="PylC-like_N"/>
    <property type="match status" value="1"/>
</dbReference>
<keyword evidence="1" id="KW-0067">ATP-binding</keyword>
<gene>
    <name evidence="3" type="ORF">DES49_1291</name>
</gene>
<dbReference type="Gene3D" id="3.30.470.20">
    <property type="entry name" value="ATP-grasp fold, B domain"/>
    <property type="match status" value="1"/>
</dbReference>
<dbReference type="Proteomes" id="UP000295830">
    <property type="component" value="Unassembled WGS sequence"/>
</dbReference>
<evidence type="ECO:0000259" key="2">
    <source>
        <dbReference type="PROSITE" id="PS50975"/>
    </source>
</evidence>
<comment type="caution">
    <text evidence="3">The sequence shown here is derived from an EMBL/GenBank/DDBJ whole genome shotgun (WGS) entry which is preliminary data.</text>
</comment>
<dbReference type="SUPFAM" id="SSF56059">
    <property type="entry name" value="Glutathione synthetase ATP-binding domain-like"/>
    <property type="match status" value="1"/>
</dbReference>
<feature type="domain" description="ATP-grasp" evidence="2">
    <location>
        <begin position="112"/>
        <end position="294"/>
    </location>
</feature>
<dbReference type="RefSeq" id="WP_133735541.1">
    <property type="nucleotide sequence ID" value="NZ_SOAX01000002.1"/>
</dbReference>
<dbReference type="PROSITE" id="PS50975">
    <property type="entry name" value="ATP_GRASP"/>
    <property type="match status" value="1"/>
</dbReference>
<dbReference type="InterPro" id="IPR013815">
    <property type="entry name" value="ATP_grasp_subdomain_1"/>
</dbReference>
<dbReference type="OrthoDB" id="9765608at2"/>
<protein>
    <submittedName>
        <fullName evidence="3">Carbamoyl-phosphate synthase large subunit</fullName>
    </submittedName>
</protein>
<evidence type="ECO:0000256" key="1">
    <source>
        <dbReference type="PROSITE-ProRule" id="PRU00409"/>
    </source>
</evidence>
<evidence type="ECO:0000313" key="3">
    <source>
        <dbReference type="EMBL" id="TDT43474.1"/>
    </source>
</evidence>
<dbReference type="Gene3D" id="3.40.50.20">
    <property type="match status" value="1"/>
</dbReference>
<name>A0A4R7JZR2_9GAMM</name>
<proteinExistence type="predicted"/>
<sequence length="324" mass="36428">MLLNRPNILVLSAGRRVELVRFLQRSLADYVGKGAVYTTDMVPETSAACQVTEKAFSVPRATDANYVEALLDICHEYDVGLVVPTIDPELEILAREKNRFREMGVEPVVSEPELLSACHDKRKTGNLFLSLGIGYPEVYDSDQLRFPCFCKPFDGSRSVGAKVIESASSLSEQDRTNPKNMFMELIPSSYAEYTVDGYYGLDHQLKALVCRERLEVRDGEVSKGITRKDFAYEHLVNRLKSVPGAVGCITFQFFVNSYTQDVKGLEINPRFGGGYPLTHQSGAPFTDYLVREYFLGDSLLFNGEWQDGLMMLRYDAAVYCTHDD</sequence>
<dbReference type="AlphaFoldDB" id="A0A4R7JZR2"/>
<dbReference type="EMBL" id="SOAX01000002">
    <property type="protein sequence ID" value="TDT43474.1"/>
    <property type="molecule type" value="Genomic_DNA"/>
</dbReference>
<dbReference type="GO" id="GO:0003824">
    <property type="term" value="F:catalytic activity"/>
    <property type="evidence" value="ECO:0007669"/>
    <property type="project" value="UniProtKB-ARBA"/>
</dbReference>
<dbReference type="InterPro" id="IPR048764">
    <property type="entry name" value="PylC_N"/>
</dbReference>
<keyword evidence="4" id="KW-1185">Reference proteome</keyword>
<reference evidence="3 4" key="1">
    <citation type="submission" date="2019-03" db="EMBL/GenBank/DDBJ databases">
        <title>Genomic Encyclopedia of Type Strains, Phase IV (KMG-IV): sequencing the most valuable type-strain genomes for metagenomic binning, comparative biology and taxonomic classification.</title>
        <authorList>
            <person name="Goeker M."/>
        </authorList>
    </citation>
    <scope>NUCLEOTIDE SEQUENCE [LARGE SCALE GENOMIC DNA]</scope>
    <source>
        <strain evidence="3 4">DSM 15505</strain>
    </source>
</reference>